<protein>
    <recommendedName>
        <fullName evidence="8">SURP motif domain-containing protein</fullName>
    </recommendedName>
</protein>
<name>A0A7M7JPI6_VARDE</name>
<dbReference type="Gene3D" id="1.10.10.790">
    <property type="entry name" value="Surp module"/>
    <property type="match status" value="2"/>
</dbReference>
<keyword evidence="1" id="KW-0507">mRNA processing</keyword>
<keyword evidence="3" id="KW-0694">RNA-binding</keyword>
<evidence type="ECO:0000256" key="7">
    <source>
        <dbReference type="SAM" id="MobiDB-lite"/>
    </source>
</evidence>
<feature type="compositionally biased region" description="Basic and acidic residues" evidence="7">
    <location>
        <begin position="596"/>
        <end position="634"/>
    </location>
</feature>
<feature type="domain" description="SURP motif" evidence="8">
    <location>
        <begin position="407"/>
        <end position="447"/>
    </location>
</feature>
<evidence type="ECO:0000259" key="8">
    <source>
        <dbReference type="PROSITE" id="PS50128"/>
    </source>
</evidence>
<feature type="compositionally biased region" description="Basic and acidic residues" evidence="7">
    <location>
        <begin position="505"/>
        <end position="515"/>
    </location>
</feature>
<evidence type="ECO:0000256" key="2">
    <source>
        <dbReference type="ARBA" id="ARBA00022737"/>
    </source>
</evidence>
<dbReference type="GeneID" id="111247949"/>
<reference evidence="9" key="1">
    <citation type="submission" date="2021-01" db="UniProtKB">
        <authorList>
            <consortium name="EnsemblMetazoa"/>
        </authorList>
    </citation>
    <scope>IDENTIFICATION</scope>
</reference>
<keyword evidence="2" id="KW-0677">Repeat</keyword>
<dbReference type="SMART" id="SM01141">
    <property type="entry name" value="DRY_EERY"/>
    <property type="match status" value="1"/>
</dbReference>
<feature type="region of interest" description="Disordered" evidence="7">
    <location>
        <begin position="143"/>
        <end position="181"/>
    </location>
</feature>
<keyword evidence="10" id="KW-1185">Reference proteome</keyword>
<dbReference type="KEGG" id="vde:111247949"/>
<feature type="region of interest" description="Disordered" evidence="7">
    <location>
        <begin position="758"/>
        <end position="880"/>
    </location>
</feature>
<dbReference type="PANTHER" id="PTHR13161:SF15">
    <property type="entry name" value="SPLICING FACTOR, SUPPRESSOR OF WHITE-APRICOT HOMOLOG"/>
    <property type="match status" value="1"/>
</dbReference>
<dbReference type="AlphaFoldDB" id="A0A7M7JPI6"/>
<feature type="compositionally biased region" description="Basic and acidic residues" evidence="7">
    <location>
        <begin position="643"/>
        <end position="675"/>
    </location>
</feature>
<sequence length="880" mass="98698">MSMLSGVGGPSSTSNNNGGGGFGSAEFEDDLLVFGYACKVYRDDARALQAEKALIPWMGDELITIDRYDGRGHLSSLEEFEPRQGVWEEHFGSLDPEEAAEEQMAEEERWLSLNEYEEETREEILKRAAAPAENFAEIGFNYDNYDSQDSGDRKDDTVGVENRPDDFVDPDDKPYKVPKGLTLPVTVPRPETRREHTIIEKTAQFIARQGGQLEVVIRVKQKNNAQFAFLDIEHPLNLYYRYLVQQIKSGAYRPAVQDDNESGSDSDSDFDGGYLHPSLFASKGSSSKSSGPPEALKNIFKAQASKTKGTCAYSQLIDKIRPSIELDQEASNGPTAVENVGSVESASNGDSNGTPAREELADTEIVSGTGIAEDTTPQGDSAGADSVVVGFEALVAVMPPPPDVQPIVDKMAEYVAKNGLDFEESIRAKGDPKFSFVDLGNEFYEYYQFKVKEFSLTLNESTGKASAKSDQETTALPVSTDKPVKVSKSPNALERIALENSLHTSPERTPKERRVEKKKMKISLKCQENGGDKKKEQTSSGVSTAPSNGETTSMIGPLLPSLYDDEDVEVREDILEELSKAEKRALLTAVVNNTNRKTENIADDKKGDTGDMSKERRQSESVEKRKNTDKDKSRDKSHHKGERSRNDEKYQRSSRERQRERGDKSREKDKRRCIDEVSPDAHNTDTSNLSRMKNGGSGSSRSERGDGDDELKRKQLERKKKLAAFLTMVKEKDGAGYSDKKEDMVQTDLKAKIRHLKRAMADSDEEPALGEADSRRPPDERVVKVPVIKVSKEKEEPRHAKMNLKKLRKETLEEGELVENRTYDSGDDSYERRRRRSRDRKRRISSSSKSRSSSSDREYSRSRRRHHKHHKSKSSRRNRD</sequence>
<evidence type="ECO:0000256" key="1">
    <source>
        <dbReference type="ARBA" id="ARBA00022664"/>
    </source>
</evidence>
<dbReference type="PROSITE" id="PS50128">
    <property type="entry name" value="SURP"/>
    <property type="match status" value="2"/>
</dbReference>
<feature type="compositionally biased region" description="Basic and acidic residues" evidence="7">
    <location>
        <begin position="790"/>
        <end position="799"/>
    </location>
</feature>
<keyword evidence="5" id="KW-0804">Transcription</keyword>
<dbReference type="InParanoid" id="A0A7M7JPI6"/>
<evidence type="ECO:0000313" key="10">
    <source>
        <dbReference type="Proteomes" id="UP000594260"/>
    </source>
</evidence>
<feature type="compositionally biased region" description="Basic and acidic residues" evidence="7">
    <location>
        <begin position="701"/>
        <end position="714"/>
    </location>
</feature>
<dbReference type="InterPro" id="IPR040397">
    <property type="entry name" value="SWAP"/>
</dbReference>
<feature type="domain" description="SURP motif" evidence="8">
    <location>
        <begin position="198"/>
        <end position="240"/>
    </location>
</feature>
<dbReference type="Pfam" id="PF09750">
    <property type="entry name" value="DRY_EERY"/>
    <property type="match status" value="1"/>
</dbReference>
<dbReference type="GO" id="GO:0000395">
    <property type="term" value="P:mRNA 5'-splice site recognition"/>
    <property type="evidence" value="ECO:0007669"/>
    <property type="project" value="TreeGrafter"/>
</dbReference>
<proteinExistence type="predicted"/>
<dbReference type="GO" id="GO:0003723">
    <property type="term" value="F:RNA binding"/>
    <property type="evidence" value="ECO:0007669"/>
    <property type="project" value="UniProtKB-KW"/>
</dbReference>
<dbReference type="InterPro" id="IPR019147">
    <property type="entry name" value="SWAP_N_domain"/>
</dbReference>
<dbReference type="OMA" id="IAFNYDE"/>
<accession>A0A7M7JPI6</accession>
<keyword evidence="6" id="KW-0508">mRNA splicing</keyword>
<feature type="region of interest" description="Disordered" evidence="7">
    <location>
        <begin position="464"/>
        <end position="560"/>
    </location>
</feature>
<keyword evidence="4" id="KW-0805">Transcription regulation</keyword>
<feature type="compositionally biased region" description="Polar residues" evidence="7">
    <location>
        <begin position="538"/>
        <end position="554"/>
    </location>
</feature>
<feature type="compositionally biased region" description="Acidic residues" evidence="7">
    <location>
        <begin position="258"/>
        <end position="270"/>
    </location>
</feature>
<dbReference type="SMART" id="SM00648">
    <property type="entry name" value="SWAP"/>
    <property type="match status" value="2"/>
</dbReference>
<dbReference type="SUPFAM" id="SSF109905">
    <property type="entry name" value="Surp module (SWAP domain)"/>
    <property type="match status" value="2"/>
</dbReference>
<dbReference type="InterPro" id="IPR000061">
    <property type="entry name" value="Surp"/>
</dbReference>
<feature type="compositionally biased region" description="Basic and acidic residues" evidence="7">
    <location>
        <begin position="772"/>
        <end position="783"/>
    </location>
</feature>
<dbReference type="CTD" id="31054"/>
<feature type="compositionally biased region" description="Basic residues" evidence="7">
    <location>
        <begin position="832"/>
        <end position="844"/>
    </location>
</feature>
<feature type="region of interest" description="Disordered" evidence="7">
    <location>
        <begin position="254"/>
        <end position="275"/>
    </location>
</feature>
<dbReference type="FunCoup" id="A0A7M7JPI6">
    <property type="interactions" value="1865"/>
</dbReference>
<dbReference type="PANTHER" id="PTHR13161">
    <property type="entry name" value="SPLICING FACTOR SUPPRESSOR OF WHITE APRICOT"/>
    <property type="match status" value="1"/>
</dbReference>
<evidence type="ECO:0000313" key="9">
    <source>
        <dbReference type="EnsemblMetazoa" id="XP_022655286"/>
    </source>
</evidence>
<dbReference type="InterPro" id="IPR035967">
    <property type="entry name" value="SWAP/Surp_sf"/>
</dbReference>
<organism evidence="9 10">
    <name type="scientific">Varroa destructor</name>
    <name type="common">Honeybee mite</name>
    <dbReference type="NCBI Taxonomy" id="109461"/>
    <lineage>
        <taxon>Eukaryota</taxon>
        <taxon>Metazoa</taxon>
        <taxon>Ecdysozoa</taxon>
        <taxon>Arthropoda</taxon>
        <taxon>Chelicerata</taxon>
        <taxon>Arachnida</taxon>
        <taxon>Acari</taxon>
        <taxon>Parasitiformes</taxon>
        <taxon>Mesostigmata</taxon>
        <taxon>Gamasina</taxon>
        <taxon>Dermanyssoidea</taxon>
        <taxon>Varroidae</taxon>
        <taxon>Varroa</taxon>
    </lineage>
</organism>
<evidence type="ECO:0000256" key="5">
    <source>
        <dbReference type="ARBA" id="ARBA00023163"/>
    </source>
</evidence>
<feature type="compositionally biased region" description="Basic and acidic residues" evidence="7">
    <location>
        <begin position="150"/>
        <end position="175"/>
    </location>
</feature>
<feature type="compositionally biased region" description="Polar residues" evidence="7">
    <location>
        <begin position="342"/>
        <end position="354"/>
    </location>
</feature>
<feature type="region of interest" description="Disordered" evidence="7">
    <location>
        <begin position="1"/>
        <end position="20"/>
    </location>
</feature>
<evidence type="ECO:0000256" key="6">
    <source>
        <dbReference type="ARBA" id="ARBA00023187"/>
    </source>
</evidence>
<feature type="compositionally biased region" description="Basic residues" evidence="7">
    <location>
        <begin position="862"/>
        <end position="880"/>
    </location>
</feature>
<dbReference type="Proteomes" id="UP000594260">
    <property type="component" value="Unplaced"/>
</dbReference>
<evidence type="ECO:0000256" key="3">
    <source>
        <dbReference type="ARBA" id="ARBA00022884"/>
    </source>
</evidence>
<feature type="region of interest" description="Disordered" evidence="7">
    <location>
        <begin position="588"/>
        <end position="715"/>
    </location>
</feature>
<evidence type="ECO:0000256" key="4">
    <source>
        <dbReference type="ARBA" id="ARBA00023015"/>
    </source>
</evidence>
<feature type="region of interest" description="Disordered" evidence="7">
    <location>
        <begin position="325"/>
        <end position="356"/>
    </location>
</feature>
<dbReference type="OrthoDB" id="5836667at2759"/>
<dbReference type="Pfam" id="PF01805">
    <property type="entry name" value="Surp"/>
    <property type="match status" value="2"/>
</dbReference>
<dbReference type="EnsemblMetazoa" id="XM_022799551">
    <property type="protein sequence ID" value="XP_022655286"/>
    <property type="gene ID" value="LOC111247949"/>
</dbReference>
<dbReference type="FunFam" id="1.10.10.790:FF:000002">
    <property type="entry name" value="Splicing factor 3A subunit 1"/>
    <property type="match status" value="1"/>
</dbReference>
<dbReference type="RefSeq" id="XP_022655286.1">
    <property type="nucleotide sequence ID" value="XM_022799551.1"/>
</dbReference>